<dbReference type="InterPro" id="IPR006073">
    <property type="entry name" value="GTP-bd"/>
</dbReference>
<dbReference type="GO" id="GO:0005525">
    <property type="term" value="F:GTP binding"/>
    <property type="evidence" value="ECO:0007669"/>
    <property type="project" value="InterPro"/>
</dbReference>
<proteinExistence type="predicted"/>
<comment type="subcellular location">
    <subcellularLocation>
        <location evidence="1">Membrane</location>
        <topology evidence="1">Multi-pass membrane protein</topology>
    </subcellularLocation>
</comment>
<evidence type="ECO:0000313" key="6">
    <source>
        <dbReference type="EMBL" id="KOS11468.1"/>
    </source>
</evidence>
<evidence type="ECO:0000313" key="7">
    <source>
        <dbReference type="Proteomes" id="UP000037737"/>
    </source>
</evidence>
<feature type="domain" description="G" evidence="5">
    <location>
        <begin position="33"/>
        <end position="150"/>
    </location>
</feature>
<dbReference type="SUPFAM" id="SSF52540">
    <property type="entry name" value="P-loop containing nucleoside triphosphate hydrolases"/>
    <property type="match status" value="1"/>
</dbReference>
<dbReference type="GO" id="GO:0005829">
    <property type="term" value="C:cytosol"/>
    <property type="evidence" value="ECO:0007669"/>
    <property type="project" value="TreeGrafter"/>
</dbReference>
<dbReference type="GO" id="GO:0002098">
    <property type="term" value="P:tRNA wobble uridine modification"/>
    <property type="evidence" value="ECO:0007669"/>
    <property type="project" value="TreeGrafter"/>
</dbReference>
<dbReference type="CDD" id="cd00882">
    <property type="entry name" value="Ras_like_GTPase"/>
    <property type="match status" value="1"/>
</dbReference>
<dbReference type="InterPro" id="IPR021147">
    <property type="entry name" value="DUF697"/>
</dbReference>
<dbReference type="PANTHER" id="PTHR42714">
    <property type="entry name" value="TRNA MODIFICATION GTPASE GTPBP3"/>
    <property type="match status" value="1"/>
</dbReference>
<name>A0A0M8MH99_9MICO</name>
<dbReference type="AlphaFoldDB" id="A0A0M8MH99"/>
<reference evidence="6" key="1">
    <citation type="submission" date="2015-04" db="EMBL/GenBank/DDBJ databases">
        <title>Complete genome sequence of Microbacterium chocolatum SIT 101, a bacterium enantioselectively hydrolyzing mesomeric diesters.</title>
        <authorList>
            <person name="Li X."/>
            <person name="Xu Y."/>
        </authorList>
    </citation>
    <scope>NUCLEOTIDE SEQUENCE [LARGE SCALE GENOMIC DNA]</scope>
    <source>
        <strain evidence="6">SIT 101</strain>
    </source>
</reference>
<organism evidence="6 7">
    <name type="scientific">Microbacterium aurantiacum</name>
    <dbReference type="NCBI Taxonomy" id="162393"/>
    <lineage>
        <taxon>Bacteria</taxon>
        <taxon>Bacillati</taxon>
        <taxon>Actinomycetota</taxon>
        <taxon>Actinomycetes</taxon>
        <taxon>Micrococcales</taxon>
        <taxon>Microbacteriaceae</taxon>
        <taxon>Microbacterium</taxon>
    </lineage>
</organism>
<keyword evidence="3" id="KW-1133">Transmembrane helix</keyword>
<comment type="caution">
    <text evidence="6">The sequence shown here is derived from an EMBL/GenBank/DDBJ whole genome shotgun (WGS) entry which is preliminary data.</text>
</comment>
<dbReference type="EMBL" id="LAVO01000005">
    <property type="protein sequence ID" value="KOS11468.1"/>
    <property type="molecule type" value="Genomic_DNA"/>
</dbReference>
<dbReference type="PATRIC" id="fig|84292.3.peg.1305"/>
<evidence type="ECO:0000256" key="2">
    <source>
        <dbReference type="ARBA" id="ARBA00022692"/>
    </source>
</evidence>
<evidence type="ECO:0000256" key="3">
    <source>
        <dbReference type="ARBA" id="ARBA00022989"/>
    </source>
</evidence>
<sequence>MSADSSRQKREIDQRPFLEATSDAKSRYGRFNLAVIGGTGVGKSSLVNAVFQRDWAAVGKGLPVTKGVRYYHDDSLGIWDIEGFEIGSAVPPREQLRDHLKTIEEHPRNEQIAVVWYCVKANDDRLTRADIEMIQELDARGLPVILVLTKVDWERNALTGSRRPTKGTREFISWLEEPVDENGQPITIPFAGVMPTSTRERDGKGTGHGLGDLVAETLALSPADVQDAFRIAQRLNLPWKREMARPIINGAAGLAAGVAATPIPVGDALALAPIQLGMMGRIAAIYDLELKTMMSAGALAQLGVQITGQALARSVLKLIPGAGNAVNASVAAALTVAMGEGWMRLCEQVHTGKLDLAKVGDSWGDFVPGALDVVRKMAQQRVGKK</sequence>
<dbReference type="Gene3D" id="3.40.50.300">
    <property type="entry name" value="P-loop containing nucleotide triphosphate hydrolases"/>
    <property type="match status" value="1"/>
</dbReference>
<dbReference type="OrthoDB" id="9255830at2"/>
<evidence type="ECO:0000256" key="1">
    <source>
        <dbReference type="ARBA" id="ARBA00004141"/>
    </source>
</evidence>
<keyword evidence="7" id="KW-1185">Reference proteome</keyword>
<dbReference type="InterPro" id="IPR027417">
    <property type="entry name" value="P-loop_NTPase"/>
</dbReference>
<keyword evidence="4" id="KW-0472">Membrane</keyword>
<dbReference type="GO" id="GO:0016020">
    <property type="term" value="C:membrane"/>
    <property type="evidence" value="ECO:0007669"/>
    <property type="project" value="UniProtKB-SubCell"/>
</dbReference>
<dbReference type="KEGG" id="mcw:A8L33_10295"/>
<dbReference type="GO" id="GO:0030488">
    <property type="term" value="P:tRNA methylation"/>
    <property type="evidence" value="ECO:0007669"/>
    <property type="project" value="TreeGrafter"/>
</dbReference>
<dbReference type="Proteomes" id="UP000037737">
    <property type="component" value="Unassembled WGS sequence"/>
</dbReference>
<dbReference type="Pfam" id="PF05128">
    <property type="entry name" value="DUF697"/>
    <property type="match status" value="1"/>
</dbReference>
<keyword evidence="2" id="KW-0812">Transmembrane</keyword>
<dbReference type="Pfam" id="PF01926">
    <property type="entry name" value="MMR_HSR1"/>
    <property type="match status" value="1"/>
</dbReference>
<evidence type="ECO:0000256" key="4">
    <source>
        <dbReference type="ARBA" id="ARBA00023136"/>
    </source>
</evidence>
<evidence type="ECO:0000259" key="5">
    <source>
        <dbReference type="Pfam" id="PF01926"/>
    </source>
</evidence>
<dbReference type="PANTHER" id="PTHR42714:SF2">
    <property type="entry name" value="TRNA MODIFICATION GTPASE GTPBP3, MITOCHONDRIAL"/>
    <property type="match status" value="1"/>
</dbReference>
<gene>
    <name evidence="6" type="ORF">XI38_06405</name>
</gene>
<accession>A0A0M8MH99</accession>
<protein>
    <submittedName>
        <fullName evidence="6">GTPase</fullName>
    </submittedName>
</protein>